<keyword evidence="1" id="KW-0472">Membrane</keyword>
<protein>
    <recommendedName>
        <fullName evidence="4">Glycosyltransferase RgtA/B/C/D-like domain-containing protein</fullName>
    </recommendedName>
</protein>
<name>A0A951UCW2_9CYAN</name>
<gene>
    <name evidence="2" type="ORF">KME25_31245</name>
</gene>
<dbReference type="Proteomes" id="UP000753908">
    <property type="component" value="Unassembled WGS sequence"/>
</dbReference>
<organism evidence="2 3">
    <name type="scientific">Symplocastrum torsivum CPER-KK1</name>
    <dbReference type="NCBI Taxonomy" id="450513"/>
    <lineage>
        <taxon>Bacteria</taxon>
        <taxon>Bacillati</taxon>
        <taxon>Cyanobacteriota</taxon>
        <taxon>Cyanophyceae</taxon>
        <taxon>Oscillatoriophycideae</taxon>
        <taxon>Oscillatoriales</taxon>
        <taxon>Microcoleaceae</taxon>
        <taxon>Symplocastrum</taxon>
    </lineage>
</organism>
<dbReference type="EMBL" id="JAHHIF010000073">
    <property type="protein sequence ID" value="MBW4548848.1"/>
    <property type="molecule type" value="Genomic_DNA"/>
</dbReference>
<comment type="caution">
    <text evidence="2">The sequence shown here is derived from an EMBL/GenBank/DDBJ whole genome shotgun (WGS) entry which is preliminary data.</text>
</comment>
<keyword evidence="1" id="KW-0812">Transmembrane</keyword>
<feature type="transmembrane region" description="Helical" evidence="1">
    <location>
        <begin position="321"/>
        <end position="343"/>
    </location>
</feature>
<feature type="transmembrane region" description="Helical" evidence="1">
    <location>
        <begin position="20"/>
        <end position="40"/>
    </location>
</feature>
<feature type="transmembrane region" description="Helical" evidence="1">
    <location>
        <begin position="174"/>
        <end position="193"/>
    </location>
</feature>
<reference evidence="2" key="1">
    <citation type="submission" date="2021-05" db="EMBL/GenBank/DDBJ databases">
        <authorList>
            <person name="Pietrasiak N."/>
            <person name="Ward R."/>
            <person name="Stajich J.E."/>
            <person name="Kurbessoian T."/>
        </authorList>
    </citation>
    <scope>NUCLEOTIDE SEQUENCE</scope>
    <source>
        <strain evidence="2">CPER-KK1</strain>
    </source>
</reference>
<feature type="transmembrane region" description="Helical" evidence="1">
    <location>
        <begin position="384"/>
        <end position="403"/>
    </location>
</feature>
<feature type="transmembrane region" description="Helical" evidence="1">
    <location>
        <begin position="122"/>
        <end position="141"/>
    </location>
</feature>
<keyword evidence="1" id="KW-1133">Transmembrane helix</keyword>
<sequence length="552" mass="62199">MLIKFPASFGSAWKKAYLKVATVIVSLAIIGLLTIGNYGVSWDENVEISMVRFNFELITQGKPIPVDYKYYGTAFNLTSEIIFQIQSFIQKGFDYNPLNDAGIPDERLKYKVLYERIKVKHVLTFLVSLITYASVAGIVGILCGRDFAWFGAVALPLIPRFWGHSFFNPKDIPFAAFFTLSTLLGAYLVNHYLKVNQESQLKFNRTLIYSILYGILVGWLTAIRIVGFFVLFFVILAYSVGILGAKTSYRNLRNTLIYYATTIVAWAITTIALQPATWSNPIGWFIETLAYMSKHGWGGEVLFKGQFISAKALPWYYLPTWVVLTVPLIFQVSFVLGLIFLVVKYSELSNLQRACAVLVLLQVFCLPLLAILRDSTLYDEMRQFLFILPGVAAISAAALVWIYQTLSKKSLKLVAVAFMVTVLSAIAFDMVALHPYEYIYFNRVSGGLAKAHGRYETDYWGLSMREGIEWINNNASGNAKVVVGGDDDSAIIFTAPKLTAITKSEFEQKPVDKPFYYLAVPRYDLQQAFPECQVVHQVVKQNVPLTIVKECK</sequence>
<proteinExistence type="predicted"/>
<dbReference type="AlphaFoldDB" id="A0A951UCW2"/>
<feature type="transmembrane region" description="Helical" evidence="1">
    <location>
        <begin position="355"/>
        <end position="372"/>
    </location>
</feature>
<feature type="transmembrane region" description="Helical" evidence="1">
    <location>
        <begin position="213"/>
        <end position="244"/>
    </location>
</feature>
<feature type="transmembrane region" description="Helical" evidence="1">
    <location>
        <begin position="256"/>
        <end position="276"/>
    </location>
</feature>
<evidence type="ECO:0008006" key="4">
    <source>
        <dbReference type="Google" id="ProtNLM"/>
    </source>
</evidence>
<evidence type="ECO:0000256" key="1">
    <source>
        <dbReference type="SAM" id="Phobius"/>
    </source>
</evidence>
<evidence type="ECO:0000313" key="3">
    <source>
        <dbReference type="Proteomes" id="UP000753908"/>
    </source>
</evidence>
<feature type="transmembrane region" description="Helical" evidence="1">
    <location>
        <begin position="415"/>
        <end position="436"/>
    </location>
</feature>
<reference evidence="2" key="2">
    <citation type="journal article" date="2022" name="Microbiol. Resour. Announc.">
        <title>Metagenome Sequencing to Explore Phylogenomics of Terrestrial Cyanobacteria.</title>
        <authorList>
            <person name="Ward R.D."/>
            <person name="Stajich J.E."/>
            <person name="Johansen J.R."/>
            <person name="Huntemann M."/>
            <person name="Clum A."/>
            <person name="Foster B."/>
            <person name="Foster B."/>
            <person name="Roux S."/>
            <person name="Palaniappan K."/>
            <person name="Varghese N."/>
            <person name="Mukherjee S."/>
            <person name="Reddy T.B.K."/>
            <person name="Daum C."/>
            <person name="Copeland A."/>
            <person name="Chen I.A."/>
            <person name="Ivanova N.N."/>
            <person name="Kyrpides N.C."/>
            <person name="Shapiro N."/>
            <person name="Eloe-Fadrosh E.A."/>
            <person name="Pietrasiak N."/>
        </authorList>
    </citation>
    <scope>NUCLEOTIDE SEQUENCE</scope>
    <source>
        <strain evidence="2">CPER-KK1</strain>
    </source>
</reference>
<evidence type="ECO:0000313" key="2">
    <source>
        <dbReference type="EMBL" id="MBW4548848.1"/>
    </source>
</evidence>
<accession>A0A951UCW2</accession>